<evidence type="ECO:0000313" key="10">
    <source>
        <dbReference type="Proteomes" id="UP001141806"/>
    </source>
</evidence>
<dbReference type="GO" id="GO:0032040">
    <property type="term" value="C:small-subunit processome"/>
    <property type="evidence" value="ECO:0007669"/>
    <property type="project" value="InterPro"/>
</dbReference>
<dbReference type="InterPro" id="IPR029060">
    <property type="entry name" value="PIN-like_dom_sf"/>
</dbReference>
<comment type="function">
    <text evidence="5">Involved in rRNA-processing and ribosome biogenesis.</text>
</comment>
<comment type="caution">
    <text evidence="9">The sequence shown here is derived from an EMBL/GenBank/DDBJ whole genome shotgun (WGS) entry which is preliminary data.</text>
</comment>
<evidence type="ECO:0000313" key="9">
    <source>
        <dbReference type="EMBL" id="KAJ4961138.1"/>
    </source>
</evidence>
<dbReference type="GO" id="GO:0006364">
    <property type="term" value="P:rRNA processing"/>
    <property type="evidence" value="ECO:0007669"/>
    <property type="project" value="UniProtKB-KW"/>
</dbReference>
<evidence type="ECO:0000259" key="8">
    <source>
        <dbReference type="Pfam" id="PF24779"/>
    </source>
</evidence>
<dbReference type="PANTHER" id="PTHR12416">
    <property type="entry name" value="RRNA-PROCESSING PROTEIN UTP23 HOMOLOG"/>
    <property type="match status" value="1"/>
</dbReference>
<keyword evidence="2" id="KW-0690">Ribosome biogenesis</keyword>
<evidence type="ECO:0000256" key="1">
    <source>
        <dbReference type="ARBA" id="ARBA00004604"/>
    </source>
</evidence>
<feature type="domain" description="UTP23 sensor motif region" evidence="8">
    <location>
        <begin position="373"/>
        <end position="390"/>
    </location>
</feature>
<keyword evidence="4" id="KW-0539">Nucleus</keyword>
<dbReference type="AlphaFoldDB" id="A0A9Q0H7T1"/>
<evidence type="ECO:0000256" key="2">
    <source>
        <dbReference type="ARBA" id="ARBA00022517"/>
    </source>
</evidence>
<dbReference type="EMBL" id="JAMYWD010000009">
    <property type="protein sequence ID" value="KAJ4961138.1"/>
    <property type="molecule type" value="Genomic_DNA"/>
</dbReference>
<evidence type="ECO:0000256" key="4">
    <source>
        <dbReference type="ARBA" id="ARBA00023242"/>
    </source>
</evidence>
<dbReference type="OrthoDB" id="25675at2759"/>
<evidence type="ECO:0000256" key="6">
    <source>
        <dbReference type="ARBA" id="ARBA00038503"/>
    </source>
</evidence>
<keyword evidence="3" id="KW-0698">rRNA processing</keyword>
<dbReference type="Gene3D" id="3.40.50.1010">
    <property type="entry name" value="5'-nuclease"/>
    <property type="match status" value="1"/>
</dbReference>
<reference evidence="9" key="1">
    <citation type="journal article" date="2023" name="Plant J.">
        <title>The genome of the king protea, Protea cynaroides.</title>
        <authorList>
            <person name="Chang J."/>
            <person name="Duong T.A."/>
            <person name="Schoeman C."/>
            <person name="Ma X."/>
            <person name="Roodt D."/>
            <person name="Barker N."/>
            <person name="Li Z."/>
            <person name="Van de Peer Y."/>
            <person name="Mizrachi E."/>
        </authorList>
    </citation>
    <scope>NUCLEOTIDE SEQUENCE</scope>
    <source>
        <tissue evidence="9">Young leaves</tissue>
    </source>
</reference>
<gene>
    <name evidence="9" type="ORF">NE237_021048</name>
</gene>
<dbReference type="InterPro" id="IPR006984">
    <property type="entry name" value="Fcf1/UTP23"/>
</dbReference>
<accession>A0A9Q0H7T1</accession>
<evidence type="ECO:0000256" key="3">
    <source>
        <dbReference type="ARBA" id="ARBA00022552"/>
    </source>
</evidence>
<dbReference type="FunFam" id="3.40.50.1010:FF:000006">
    <property type="entry name" value="rRNA-processing protein UTP23 homolog"/>
    <property type="match status" value="1"/>
</dbReference>
<dbReference type="SUPFAM" id="SSF88723">
    <property type="entry name" value="PIN domain-like"/>
    <property type="match status" value="1"/>
</dbReference>
<feature type="region of interest" description="Disordered" evidence="7">
    <location>
        <begin position="365"/>
        <end position="429"/>
    </location>
</feature>
<proteinExistence type="inferred from homology"/>
<dbReference type="InterPro" id="IPR057776">
    <property type="entry name" value="UTP23_sensor"/>
</dbReference>
<evidence type="ECO:0000256" key="7">
    <source>
        <dbReference type="SAM" id="MobiDB-lite"/>
    </source>
</evidence>
<organism evidence="9 10">
    <name type="scientific">Protea cynaroides</name>
    <dbReference type="NCBI Taxonomy" id="273540"/>
    <lineage>
        <taxon>Eukaryota</taxon>
        <taxon>Viridiplantae</taxon>
        <taxon>Streptophyta</taxon>
        <taxon>Embryophyta</taxon>
        <taxon>Tracheophyta</taxon>
        <taxon>Spermatophyta</taxon>
        <taxon>Magnoliopsida</taxon>
        <taxon>Proteales</taxon>
        <taxon>Proteaceae</taxon>
        <taxon>Protea</taxon>
    </lineage>
</organism>
<name>A0A9Q0H7T1_9MAGN</name>
<dbReference type="Pfam" id="PF04900">
    <property type="entry name" value="Fcf1"/>
    <property type="match status" value="1"/>
</dbReference>
<protein>
    <recommendedName>
        <fullName evidence="8">UTP23 sensor motif region domain-containing protein</fullName>
    </recommendedName>
</protein>
<keyword evidence="10" id="KW-1185">Reference proteome</keyword>
<sequence length="429" mass="48908">MVDYPLLPHSYLRASYRTPTFDRQLLRATSTSFNLPGGSIVTDQTRGLFILQHSLLFSSTAQGLCLQGVGESCIISASGSFPFKLGGFFFKFGYLLPVYSSNTFEFASNHSLSLTHPVISLLEKFGFKRFVYSSYIFFFRREFGVLMKVKKQKRHRRSVKFYTTCFGFREPFKILCDGTFIHNLVVNKIKSAGDALSDILHASTRLFTTRCVIAELKSLGDTYSESLQEAHNLSIARCDHEKRKSAVACIEEVIGEDNHEHFFLATQDTSLREKFREIPGVPVIFGLRNSLFLEQPSAFQRQYARSVEEKRLHVTEWEYKMLQNKKKTEYTGQIETDSPEAHEGSLDDIVMPKAVAETKARRRMVGLMDKPQFKRKKAKAPNPLSCKKKQNLGDRSRAPTQVSKDGENANGKRKRKRKRSHKGHAEADT</sequence>
<comment type="subcellular location">
    <subcellularLocation>
        <location evidence="1">Nucleus</location>
        <location evidence="1">Nucleolus</location>
    </subcellularLocation>
</comment>
<comment type="similarity">
    <text evidence="6">Belongs to the UTP23/FCF1 family. UTP23 subfamily.</text>
</comment>
<dbReference type="Pfam" id="PF24779">
    <property type="entry name" value="UTP23_sensor"/>
    <property type="match status" value="1"/>
</dbReference>
<feature type="compositionally biased region" description="Basic residues" evidence="7">
    <location>
        <begin position="411"/>
        <end position="422"/>
    </location>
</feature>
<dbReference type="CDD" id="cd08553">
    <property type="entry name" value="PIN_Fcf1-like"/>
    <property type="match status" value="1"/>
</dbReference>
<dbReference type="Proteomes" id="UP001141806">
    <property type="component" value="Unassembled WGS sequence"/>
</dbReference>
<evidence type="ECO:0000256" key="5">
    <source>
        <dbReference type="ARBA" id="ARBA00037300"/>
    </source>
</evidence>